<reference evidence="11" key="1">
    <citation type="submission" date="2016-11" db="UniProtKB">
        <authorList>
            <consortium name="WormBaseParasite"/>
        </authorList>
    </citation>
    <scope>IDENTIFICATION</scope>
</reference>
<evidence type="ECO:0000256" key="2">
    <source>
        <dbReference type="ARBA" id="ARBA00022723"/>
    </source>
</evidence>
<dbReference type="PANTHER" id="PTHR10032">
    <property type="entry name" value="ZINC FINGER PROTEIN WITH KRAB AND SCAN DOMAINS"/>
    <property type="match status" value="1"/>
</dbReference>
<dbReference type="GO" id="GO:0008270">
    <property type="term" value="F:zinc ion binding"/>
    <property type="evidence" value="ECO:0007669"/>
    <property type="project" value="UniProtKB-KW"/>
</dbReference>
<dbReference type="PROSITE" id="PS50157">
    <property type="entry name" value="ZINC_FINGER_C2H2_2"/>
    <property type="match status" value="1"/>
</dbReference>
<evidence type="ECO:0000256" key="4">
    <source>
        <dbReference type="ARBA" id="ARBA00022771"/>
    </source>
</evidence>
<evidence type="ECO:0000256" key="1">
    <source>
        <dbReference type="ARBA" id="ARBA00004123"/>
    </source>
</evidence>
<dbReference type="GO" id="GO:0005634">
    <property type="term" value="C:nucleus"/>
    <property type="evidence" value="ECO:0007669"/>
    <property type="project" value="UniProtKB-SubCell"/>
</dbReference>
<sequence>MCEKSFTQRCSLESHLRKVHGQVHNYGYKERRSKMFVCEDCGYTSQQYDPYIAHLRLAHPFSPVLLKLNPPTTKLHAPSSLLVASSSNASSCSPACSSTSDDTGSVLNLSI</sequence>
<evidence type="ECO:0000256" key="5">
    <source>
        <dbReference type="ARBA" id="ARBA00022833"/>
    </source>
</evidence>
<dbReference type="GO" id="GO:0000981">
    <property type="term" value="F:DNA-binding transcription factor activity, RNA polymerase II-specific"/>
    <property type="evidence" value="ECO:0007669"/>
    <property type="project" value="TreeGrafter"/>
</dbReference>
<dbReference type="FunFam" id="3.30.160.60:FF:000452">
    <property type="entry name" value="Transcription factor Ovo-like 2"/>
    <property type="match status" value="1"/>
</dbReference>
<dbReference type="AlphaFoldDB" id="A0A1I7XZ43"/>
<feature type="compositionally biased region" description="Low complexity" evidence="8">
    <location>
        <begin position="86"/>
        <end position="103"/>
    </location>
</feature>
<feature type="domain" description="C2H2-type" evidence="9">
    <location>
        <begin position="1"/>
        <end position="20"/>
    </location>
</feature>
<evidence type="ECO:0000313" key="10">
    <source>
        <dbReference type="Proteomes" id="UP000095287"/>
    </source>
</evidence>
<evidence type="ECO:0000256" key="7">
    <source>
        <dbReference type="PROSITE-ProRule" id="PRU00042"/>
    </source>
</evidence>
<evidence type="ECO:0000256" key="6">
    <source>
        <dbReference type="ARBA" id="ARBA00023242"/>
    </source>
</evidence>
<dbReference type="GO" id="GO:0000978">
    <property type="term" value="F:RNA polymerase II cis-regulatory region sequence-specific DNA binding"/>
    <property type="evidence" value="ECO:0007669"/>
    <property type="project" value="TreeGrafter"/>
</dbReference>
<dbReference type="GO" id="GO:0009913">
    <property type="term" value="P:epidermal cell differentiation"/>
    <property type="evidence" value="ECO:0007669"/>
    <property type="project" value="TreeGrafter"/>
</dbReference>
<evidence type="ECO:0000313" key="11">
    <source>
        <dbReference type="WBParaSite" id="L893_g11084.t1"/>
    </source>
</evidence>
<proteinExistence type="predicted"/>
<accession>A0A1I7XZ43</accession>
<dbReference type="PANTHER" id="PTHR10032:SF271">
    <property type="entry name" value="RH12261P-RELATED"/>
    <property type="match status" value="1"/>
</dbReference>
<dbReference type="WBParaSite" id="L893_g11084.t1">
    <property type="protein sequence ID" value="L893_g11084.t1"/>
    <property type="gene ID" value="L893_g11084"/>
</dbReference>
<dbReference type="Pfam" id="PF00096">
    <property type="entry name" value="zf-C2H2"/>
    <property type="match status" value="1"/>
</dbReference>
<keyword evidence="5" id="KW-0862">Zinc</keyword>
<feature type="region of interest" description="Disordered" evidence="8">
    <location>
        <begin position="86"/>
        <end position="111"/>
    </location>
</feature>
<protein>
    <submittedName>
        <fullName evidence="11">C2H2-type domain-containing protein</fullName>
    </submittedName>
</protein>
<dbReference type="InterPro" id="IPR013087">
    <property type="entry name" value="Znf_C2H2_type"/>
</dbReference>
<comment type="subcellular location">
    <subcellularLocation>
        <location evidence="1">Nucleus</location>
    </subcellularLocation>
</comment>
<keyword evidence="3" id="KW-0677">Repeat</keyword>
<evidence type="ECO:0000256" key="3">
    <source>
        <dbReference type="ARBA" id="ARBA00022737"/>
    </source>
</evidence>
<dbReference type="SMART" id="SM00355">
    <property type="entry name" value="ZnF_C2H2"/>
    <property type="match status" value="2"/>
</dbReference>
<organism evidence="10 11">
    <name type="scientific">Steinernema glaseri</name>
    <dbReference type="NCBI Taxonomy" id="37863"/>
    <lineage>
        <taxon>Eukaryota</taxon>
        <taxon>Metazoa</taxon>
        <taxon>Ecdysozoa</taxon>
        <taxon>Nematoda</taxon>
        <taxon>Chromadorea</taxon>
        <taxon>Rhabditida</taxon>
        <taxon>Tylenchina</taxon>
        <taxon>Panagrolaimomorpha</taxon>
        <taxon>Strongyloidoidea</taxon>
        <taxon>Steinernematidae</taxon>
        <taxon>Steinernema</taxon>
    </lineage>
</organism>
<keyword evidence="2" id="KW-0479">Metal-binding</keyword>
<dbReference type="InterPro" id="IPR027756">
    <property type="entry name" value="Ovo-like"/>
</dbReference>
<keyword evidence="4 7" id="KW-0863">Zinc-finger</keyword>
<name>A0A1I7XZ43_9BILA</name>
<evidence type="ECO:0000259" key="9">
    <source>
        <dbReference type="PROSITE" id="PS50157"/>
    </source>
</evidence>
<dbReference type="Gene3D" id="3.30.160.60">
    <property type="entry name" value="Classic Zinc Finger"/>
    <property type="match status" value="1"/>
</dbReference>
<evidence type="ECO:0000256" key="8">
    <source>
        <dbReference type="SAM" id="MobiDB-lite"/>
    </source>
</evidence>
<keyword evidence="6" id="KW-0539">Nucleus</keyword>
<dbReference type="Proteomes" id="UP000095287">
    <property type="component" value="Unplaced"/>
</dbReference>
<keyword evidence="10" id="KW-1185">Reference proteome</keyword>